<dbReference type="PANTHER" id="PTHR43172:SF1">
    <property type="entry name" value="ADENYLOSUCCINATE LYASE"/>
    <property type="match status" value="1"/>
</dbReference>
<organism evidence="20 21">
    <name type="scientific">Tupaia chinensis</name>
    <name type="common">Chinese tree shrew</name>
    <name type="synonym">Tupaia belangeri chinensis</name>
    <dbReference type="NCBI Taxonomy" id="246437"/>
    <lineage>
        <taxon>Eukaryota</taxon>
        <taxon>Metazoa</taxon>
        <taxon>Chordata</taxon>
        <taxon>Craniata</taxon>
        <taxon>Vertebrata</taxon>
        <taxon>Euteleostomi</taxon>
        <taxon>Mammalia</taxon>
        <taxon>Eutheria</taxon>
        <taxon>Euarchontoglires</taxon>
        <taxon>Scandentia</taxon>
        <taxon>Tupaiidae</taxon>
        <taxon>Tupaia</taxon>
    </lineage>
</organism>
<dbReference type="eggNOG" id="KOG2222">
    <property type="taxonomic scope" value="Eukaryota"/>
</dbReference>
<dbReference type="SMART" id="SM00998">
    <property type="entry name" value="ADSL_C"/>
    <property type="match status" value="1"/>
</dbReference>
<dbReference type="InterPro" id="IPR020557">
    <property type="entry name" value="Fumarate_lyase_CS"/>
</dbReference>
<dbReference type="InterPro" id="IPR019468">
    <property type="entry name" value="AdenyloSucc_lyase_C"/>
</dbReference>
<evidence type="ECO:0000256" key="8">
    <source>
        <dbReference type="ARBA" id="ARBA00012339"/>
    </source>
</evidence>
<feature type="domain" description="SH3" evidence="17">
    <location>
        <begin position="1071"/>
        <end position="1130"/>
    </location>
</feature>
<dbReference type="EC" id="4.3.2.2" evidence="8"/>
<dbReference type="SMART" id="SM00326">
    <property type="entry name" value="SH3"/>
    <property type="match status" value="1"/>
</dbReference>
<name>L9KNT7_TUPCH</name>
<dbReference type="InterPro" id="IPR036028">
    <property type="entry name" value="SH3-like_dom_sf"/>
</dbReference>
<sequence length="1341" mass="152463">MARGSRFSACVLLFLPKLPPHPKPVLSARGSFALLVGSDLSTGYGEDVMGEKKALLFPWCSWARAMSTERSGDFSTQEIQWEGFLFHHIHAYVQRLAGHPSRQIYEHFDHTLGLPITDEQIQEMRSNLDNIDFKMAAEEEKRLRHDVMAHVHTFGHCCPKAAGIIHLGATSCYVGDNTDLIILRNAFDLLLPKLARVISRLADFAKERADLPTLGFTHFQPAQLTTVGKRCCLWIQDLCMDLQNLKRVRDDLRFRGVKGTTGTQASFLQLFEGDDQKVEQLDKMVTEKAGFKRAFIITGQTYTRKVDIEVLSVLASLGASVHKICTDIRLLANLKEMEEPFEKQQIGSSAMPYKRNPMRSERCCSLARHLMALIMDPLQTASVQWFERTLDDSANRRICLAEAFLTADTVLNTLQNISEGLVVYPKVIERRIRQELPFMATENIIMAMVKAGGSRQDCHEKIRVLSQQAAAVVKQEGGDNDLIERIQADAYFSPIHSQLDHLLDPSSFTGRAPQQVQRFLEEEVYPLLKPYESVMKKHPHQNFVAYSAEKRGLLWTGITTVISKYPSSGKRPKKEELEQAEFCYDEFGFRMDREGAELGSGPLMSTPLMEDPAQRLRWQAHLEFTHNHDVGDLTWDKIAISLPRSEKLRSLVLAGIPHGMRPQLWMRLSGALQKKRNSELSYREIVKNSSNDETIAAKQIEKDLLRTMPSNACFANVNSIGVPRLRRVLRALAWLYPEIGYCQGTGMVAACLLLFLEEEDAFWMMSAIVEDLLPASYFSTTLLGVQTDQRVLRHLIVQYLPRLDKLLQEHDIELSLITLHWFLTAFASVVHIRLLLRIWDLFFYEGSLVLFQTTLGMLRLKVLVNPTAARPRPWSHVLAQLRQQMQLDSAAVGRLMSSFPPALVPAEKPLREEELIQSENSASIFNTLSDIPSQLEDAELLLGEAMRLAGSLTDVAVETQRRKHLAYLIADQGQLLGTSGATNLSQVVRRRTQRRKSAITSLLFGEDDLEALKAKNIKQTELVADLREAILRVARHFQCTDPKNCSMELTPDYSMESHQRDHENYVACSRSHRRRAKALLDFERHDDDELGFRKNDIITIISQKDEHCWVGELNGLRGWFPAKFVEVLDERSKEYSIAGDDSVTEGVTDLVRGTLCPALKALFEHGLKKPSLLGGACHPWLFIEEAAGREVERDFDSVYSRLVLCKTYRLDEDGKVLTPEELLYRAVQSVNVTHDAVHAQMDVKLRSLICVGLNEQVLHLWLEVLCSSLPTVEKWYQPWSFLRSPGWVQIKCELRVLCCFAFSLSQDWELPTKREEEKQPLKEGVQDMLVKHHLFSWDIDG</sequence>
<dbReference type="Pfam" id="PF00566">
    <property type="entry name" value="RabGAP-TBC"/>
    <property type="match status" value="1"/>
</dbReference>
<dbReference type="SMART" id="SM00164">
    <property type="entry name" value="TBC"/>
    <property type="match status" value="1"/>
</dbReference>
<dbReference type="NCBIfam" id="TIGR00928">
    <property type="entry name" value="purB"/>
    <property type="match status" value="1"/>
</dbReference>
<comment type="pathway">
    <text evidence="3">Purine metabolism; IMP biosynthesis via de novo pathway; 5-amino-1-(5-phospho-D-ribosyl)imidazole-4-carboxamide from 5-amino-1-(5-phospho-D-ribosyl)imidazole-4-carboxylate: step 2/2.</text>
</comment>
<dbReference type="Gene3D" id="1.10.40.30">
    <property type="entry name" value="Fumarase/aspartase (C-terminal domain)"/>
    <property type="match status" value="1"/>
</dbReference>
<comment type="subunit">
    <text evidence="7">Homotetramer. Residues from neighboring subunits contribute catalytic and substrate-binding residues to each active site.</text>
</comment>
<dbReference type="PROSITE" id="PS00163">
    <property type="entry name" value="FUMARATE_LYASES"/>
    <property type="match status" value="1"/>
</dbReference>
<evidence type="ECO:0000256" key="7">
    <source>
        <dbReference type="ARBA" id="ARBA00011668"/>
    </source>
</evidence>
<protein>
    <recommendedName>
        <fullName evidence="9">Adenylosuccinate lyase</fullName>
        <ecNumber evidence="8">4.3.2.2</ecNumber>
    </recommendedName>
    <alternativeName>
        <fullName evidence="13">Adenylosuccinase</fullName>
    </alternativeName>
    <alternativeName>
        <fullName evidence="14">RUN and TBC1 domain-containing protein 3</fullName>
    </alternativeName>
</protein>
<feature type="domain" description="RUN" evidence="19">
    <location>
        <begin position="1146"/>
        <end position="1309"/>
    </location>
</feature>
<dbReference type="CDD" id="cd17688">
    <property type="entry name" value="RUN_SGSM3"/>
    <property type="match status" value="1"/>
</dbReference>
<dbReference type="InterPro" id="IPR004012">
    <property type="entry name" value="Run_dom"/>
</dbReference>
<evidence type="ECO:0000256" key="4">
    <source>
        <dbReference type="ARBA" id="ARBA00004734"/>
    </source>
</evidence>
<evidence type="ECO:0000256" key="15">
    <source>
        <dbReference type="ARBA" id="ARBA00047513"/>
    </source>
</evidence>
<dbReference type="InterPro" id="IPR022761">
    <property type="entry name" value="Fumarate_lyase_N"/>
</dbReference>
<dbReference type="InParanoid" id="L9KNT7"/>
<dbReference type="FunCoup" id="L9KNT7">
    <property type="interactions" value="541"/>
</dbReference>
<dbReference type="GO" id="GO:0070626">
    <property type="term" value="F:(S)-2-(5-amino-1-(5-phospho-D-ribosyl)imidazole-4-carboxamido) succinate lyase (fumarate-forming) activity"/>
    <property type="evidence" value="ECO:0007669"/>
    <property type="project" value="TreeGrafter"/>
</dbReference>
<dbReference type="PANTHER" id="PTHR43172">
    <property type="entry name" value="ADENYLOSUCCINATE LYASE"/>
    <property type="match status" value="1"/>
</dbReference>
<dbReference type="InterPro" id="IPR000195">
    <property type="entry name" value="Rab-GAP-TBC_dom"/>
</dbReference>
<dbReference type="InterPro" id="IPR035969">
    <property type="entry name" value="Rab-GAP_TBC_sf"/>
</dbReference>
<dbReference type="InterPro" id="IPR008948">
    <property type="entry name" value="L-Aspartase-like"/>
</dbReference>
<dbReference type="Pfam" id="PF10397">
    <property type="entry name" value="ADSL_C"/>
    <property type="match status" value="1"/>
</dbReference>
<dbReference type="UniPathway" id="UPA00075">
    <property type="reaction ID" value="UER00336"/>
</dbReference>
<evidence type="ECO:0000256" key="3">
    <source>
        <dbReference type="ARBA" id="ARBA00004706"/>
    </source>
</evidence>
<comment type="pathway">
    <text evidence="4">Purine metabolism; AMP biosynthesis via de novo pathway; AMP from IMP: step 2/2.</text>
</comment>
<dbReference type="PROSITE" id="PS50002">
    <property type="entry name" value="SH3"/>
    <property type="match status" value="1"/>
</dbReference>
<dbReference type="PROSITE" id="PS50826">
    <property type="entry name" value="RUN"/>
    <property type="match status" value="1"/>
</dbReference>
<evidence type="ECO:0000256" key="9">
    <source>
        <dbReference type="ARBA" id="ARBA00017058"/>
    </source>
</evidence>
<evidence type="ECO:0000256" key="11">
    <source>
        <dbReference type="ARBA" id="ARBA00022755"/>
    </source>
</evidence>
<dbReference type="EMBL" id="KB320729">
    <property type="protein sequence ID" value="ELW64451.1"/>
    <property type="molecule type" value="Genomic_DNA"/>
</dbReference>
<comment type="similarity">
    <text evidence="6">Belongs to the lyase 1 family. Adenylosuccinate lyase subfamily.</text>
</comment>
<dbReference type="Pfam" id="PF00018">
    <property type="entry name" value="SH3_1"/>
    <property type="match status" value="1"/>
</dbReference>
<dbReference type="PRINTS" id="PR00149">
    <property type="entry name" value="FUMRATELYASE"/>
</dbReference>
<dbReference type="Pfam" id="PF02759">
    <property type="entry name" value="RUN"/>
    <property type="match status" value="1"/>
</dbReference>
<evidence type="ECO:0000256" key="12">
    <source>
        <dbReference type="ARBA" id="ARBA00023239"/>
    </source>
</evidence>
<comment type="catalytic activity">
    <reaction evidence="15">
        <text>N(6)-(1,2-dicarboxyethyl)-AMP = fumarate + AMP</text>
        <dbReference type="Rhea" id="RHEA:16853"/>
        <dbReference type="ChEBI" id="CHEBI:29806"/>
        <dbReference type="ChEBI" id="CHEBI:57567"/>
        <dbReference type="ChEBI" id="CHEBI:456215"/>
        <dbReference type="EC" id="4.3.2.2"/>
    </reaction>
</comment>
<evidence type="ECO:0000259" key="19">
    <source>
        <dbReference type="PROSITE" id="PS50826"/>
    </source>
</evidence>
<evidence type="ECO:0000313" key="20">
    <source>
        <dbReference type="EMBL" id="ELW64451.1"/>
    </source>
</evidence>
<evidence type="ECO:0000259" key="18">
    <source>
        <dbReference type="PROSITE" id="PS50086"/>
    </source>
</evidence>
<evidence type="ECO:0000256" key="5">
    <source>
        <dbReference type="ARBA" id="ARBA00006296"/>
    </source>
</evidence>
<dbReference type="Pfam" id="PF00206">
    <property type="entry name" value="Lyase_1"/>
    <property type="match status" value="1"/>
</dbReference>
<dbReference type="UniPathway" id="UPA00074">
    <property type="reaction ID" value="UER00132"/>
</dbReference>
<evidence type="ECO:0000256" key="14">
    <source>
        <dbReference type="ARBA" id="ARBA00030864"/>
    </source>
</evidence>
<evidence type="ECO:0000256" key="6">
    <source>
        <dbReference type="ARBA" id="ARBA00008273"/>
    </source>
</evidence>
<keyword evidence="12" id="KW-0456">Lyase</keyword>
<evidence type="ECO:0000256" key="13">
    <source>
        <dbReference type="ARBA" id="ARBA00030717"/>
    </source>
</evidence>
<comment type="catalytic activity">
    <reaction evidence="1">
        <text>(2S)-2-[5-amino-1-(5-phospho-beta-D-ribosyl)imidazole-4-carboxamido]succinate = 5-amino-1-(5-phospho-beta-D-ribosyl)imidazole-4-carboxamide + fumarate</text>
        <dbReference type="Rhea" id="RHEA:23920"/>
        <dbReference type="ChEBI" id="CHEBI:29806"/>
        <dbReference type="ChEBI" id="CHEBI:58443"/>
        <dbReference type="ChEBI" id="CHEBI:58475"/>
        <dbReference type="EC" id="4.3.2.2"/>
    </reaction>
</comment>
<gene>
    <name evidence="20" type="ORF">TREES_T100011998</name>
</gene>
<proteinExistence type="inferred from homology"/>
<dbReference type="InterPro" id="IPR037213">
    <property type="entry name" value="Run_dom_sf"/>
</dbReference>
<dbReference type="InterPro" id="IPR000362">
    <property type="entry name" value="Fumarate_lyase_fam"/>
</dbReference>
<dbReference type="Gene3D" id="1.20.200.10">
    <property type="entry name" value="Fumarase/aspartase (Central domain)"/>
    <property type="match status" value="1"/>
</dbReference>
<keyword evidence="21" id="KW-1185">Reference proteome</keyword>
<evidence type="ECO:0000256" key="2">
    <source>
        <dbReference type="ARBA" id="ARBA00002971"/>
    </source>
</evidence>
<dbReference type="InterPro" id="IPR001452">
    <property type="entry name" value="SH3_domain"/>
</dbReference>
<comment type="function">
    <text evidence="2">Catalyzes two non-sequential steps in de novo AMP synthesis: converts (S)-2-(5-amino-1-(5-phospho-D-ribosyl)imidazole-4-carboxamido)succinate (SAICAR) to fumarate plus 5-amino-1-(5-phospho-D-ribosyl)imidazole-4-carboxamide, and thereby also contributes to de novo IMP synthesis, and converts succinyladenosine monophosphate (SAMP) to AMP and fumarate.</text>
</comment>
<dbReference type="SUPFAM" id="SSF140741">
    <property type="entry name" value="RUN domain-like"/>
    <property type="match status" value="1"/>
</dbReference>
<dbReference type="SMART" id="SM00593">
    <property type="entry name" value="RUN"/>
    <property type="match status" value="1"/>
</dbReference>
<dbReference type="Gene3D" id="1.10.472.80">
    <property type="entry name" value="Ypt/Rab-GAP domain of gyp1p, domain 3"/>
    <property type="match status" value="1"/>
</dbReference>
<reference evidence="21" key="1">
    <citation type="submission" date="2012-07" db="EMBL/GenBank/DDBJ databases">
        <title>Genome of the Chinese tree shrew, a rising model animal genetically related to primates.</title>
        <authorList>
            <person name="Zhang G."/>
            <person name="Fan Y."/>
            <person name="Yao Y."/>
            <person name="Huang Z."/>
        </authorList>
    </citation>
    <scope>NUCLEOTIDE SEQUENCE [LARGE SCALE GENOMIC DNA]</scope>
</reference>
<keyword evidence="10 16" id="KW-0728">SH3 domain</keyword>
<evidence type="ECO:0000259" key="17">
    <source>
        <dbReference type="PROSITE" id="PS50002"/>
    </source>
</evidence>
<comment type="similarity">
    <text evidence="5">Belongs to the small G protein signaling modulator family.</text>
</comment>
<dbReference type="Gene3D" id="1.20.58.900">
    <property type="match status" value="1"/>
</dbReference>
<dbReference type="Gene3D" id="1.10.275.60">
    <property type="match status" value="1"/>
</dbReference>
<dbReference type="GO" id="GO:0006189">
    <property type="term" value="P:'de novo' IMP biosynthetic process"/>
    <property type="evidence" value="ECO:0007669"/>
    <property type="project" value="UniProtKB-UniPathway"/>
</dbReference>
<dbReference type="PROSITE" id="PS50086">
    <property type="entry name" value="TBC_RABGAP"/>
    <property type="match status" value="1"/>
</dbReference>
<dbReference type="GO" id="GO:0004018">
    <property type="term" value="F:N6-(1,2-dicarboxyethyl)AMP AMP-lyase (fumarate-forming) activity"/>
    <property type="evidence" value="ECO:0007669"/>
    <property type="project" value="InterPro"/>
</dbReference>
<dbReference type="CDD" id="cd11813">
    <property type="entry name" value="SH3_SGSM3"/>
    <property type="match status" value="1"/>
</dbReference>
<feature type="domain" description="Rab-GAP TBC" evidence="18">
    <location>
        <begin position="655"/>
        <end position="846"/>
    </location>
</feature>
<dbReference type="FunFam" id="1.10.8.270:FF:000013">
    <property type="entry name" value="Small G protein signaling modulator 3"/>
    <property type="match status" value="1"/>
</dbReference>
<evidence type="ECO:0000256" key="16">
    <source>
        <dbReference type="PROSITE-ProRule" id="PRU00192"/>
    </source>
</evidence>
<dbReference type="SUPFAM" id="SSF48557">
    <property type="entry name" value="L-aspartase-like"/>
    <property type="match status" value="1"/>
</dbReference>
<evidence type="ECO:0000313" key="21">
    <source>
        <dbReference type="Proteomes" id="UP000011518"/>
    </source>
</evidence>
<accession>L9KNT7</accession>
<dbReference type="Gene3D" id="1.10.8.270">
    <property type="entry name" value="putative rabgap domain of human tbc1 domain family member 14 like domains"/>
    <property type="match status" value="1"/>
</dbReference>
<dbReference type="GO" id="GO:0005829">
    <property type="term" value="C:cytosol"/>
    <property type="evidence" value="ECO:0007669"/>
    <property type="project" value="TreeGrafter"/>
</dbReference>
<dbReference type="FunFam" id="1.10.40.30:FF:000005">
    <property type="entry name" value="Adenylosuccinate lyase"/>
    <property type="match status" value="1"/>
</dbReference>
<dbReference type="InterPro" id="IPR035833">
    <property type="entry name" value="SGSM3_SH3"/>
</dbReference>
<dbReference type="CDD" id="cd03302">
    <property type="entry name" value="Adenylsuccinate_lyase_2"/>
    <property type="match status" value="1"/>
</dbReference>
<evidence type="ECO:0000256" key="10">
    <source>
        <dbReference type="ARBA" id="ARBA00022443"/>
    </source>
</evidence>
<keyword evidence="11" id="KW-0658">Purine biosynthesis</keyword>
<dbReference type="SUPFAM" id="SSF47923">
    <property type="entry name" value="Ypt/Rab-GAP domain of gyp1p"/>
    <property type="match status" value="2"/>
</dbReference>
<dbReference type="InterPro" id="IPR004769">
    <property type="entry name" value="Pur_lyase"/>
</dbReference>
<evidence type="ECO:0000256" key="1">
    <source>
        <dbReference type="ARBA" id="ARBA00000598"/>
    </source>
</evidence>
<dbReference type="Proteomes" id="UP000011518">
    <property type="component" value="Unassembled WGS sequence"/>
</dbReference>
<dbReference type="SUPFAM" id="SSF50044">
    <property type="entry name" value="SH3-domain"/>
    <property type="match status" value="1"/>
</dbReference>
<dbReference type="FunFam" id="2.30.30.40:FF:000115">
    <property type="entry name" value="Small G protein signaling modulator 3 homolog"/>
    <property type="match status" value="1"/>
</dbReference>
<dbReference type="STRING" id="246437.L9KNT7"/>
<reference evidence="21" key="2">
    <citation type="journal article" date="2013" name="Nat. Commun.">
        <title>Genome of the Chinese tree shrew.</title>
        <authorList>
            <person name="Fan Y."/>
            <person name="Huang Z.Y."/>
            <person name="Cao C.C."/>
            <person name="Chen C.S."/>
            <person name="Chen Y.X."/>
            <person name="Fan D.D."/>
            <person name="He J."/>
            <person name="Hou H.L."/>
            <person name="Hu L."/>
            <person name="Hu X.T."/>
            <person name="Jiang X.T."/>
            <person name="Lai R."/>
            <person name="Lang Y.S."/>
            <person name="Liang B."/>
            <person name="Liao S.G."/>
            <person name="Mu D."/>
            <person name="Ma Y.Y."/>
            <person name="Niu Y.Y."/>
            <person name="Sun X.Q."/>
            <person name="Xia J.Q."/>
            <person name="Xiao J."/>
            <person name="Xiong Z.Q."/>
            <person name="Xu L."/>
            <person name="Yang L."/>
            <person name="Zhang Y."/>
            <person name="Zhao W."/>
            <person name="Zhao X.D."/>
            <person name="Zheng Y.T."/>
            <person name="Zhou J.M."/>
            <person name="Zhu Y.B."/>
            <person name="Zhang G.J."/>
            <person name="Wang J."/>
            <person name="Yao Y.G."/>
        </authorList>
    </citation>
    <scope>NUCLEOTIDE SEQUENCE [LARGE SCALE GENOMIC DNA]</scope>
</reference>
<dbReference type="GO" id="GO:0044208">
    <property type="term" value="P:'de novo' AMP biosynthetic process"/>
    <property type="evidence" value="ECO:0007669"/>
    <property type="project" value="UniProtKB-UniPathway"/>
</dbReference>